<feature type="domain" description="Ribosomal RNA small subunit methyltransferase E PUA-like" evidence="14">
    <location>
        <begin position="19"/>
        <end position="55"/>
    </location>
</feature>
<protein>
    <recommendedName>
        <fullName evidence="4 12">Ribosomal RNA small subunit methyltransferase E</fullName>
        <ecNumber evidence="3 12">2.1.1.193</ecNumber>
    </recommendedName>
</protein>
<evidence type="ECO:0000256" key="8">
    <source>
        <dbReference type="ARBA" id="ARBA00022679"/>
    </source>
</evidence>
<evidence type="ECO:0000259" key="14">
    <source>
        <dbReference type="Pfam" id="PF20260"/>
    </source>
</evidence>
<dbReference type="NCBIfam" id="TIGR00046">
    <property type="entry name" value="RsmE family RNA methyltransferase"/>
    <property type="match status" value="1"/>
</dbReference>
<dbReference type="EC" id="2.1.1.193" evidence="3 12"/>
<comment type="catalytic activity">
    <reaction evidence="11 12">
        <text>uridine(1498) in 16S rRNA + S-adenosyl-L-methionine = N(3)-methyluridine(1498) in 16S rRNA + S-adenosyl-L-homocysteine + H(+)</text>
        <dbReference type="Rhea" id="RHEA:42920"/>
        <dbReference type="Rhea" id="RHEA-COMP:10283"/>
        <dbReference type="Rhea" id="RHEA-COMP:10284"/>
        <dbReference type="ChEBI" id="CHEBI:15378"/>
        <dbReference type="ChEBI" id="CHEBI:57856"/>
        <dbReference type="ChEBI" id="CHEBI:59789"/>
        <dbReference type="ChEBI" id="CHEBI:65315"/>
        <dbReference type="ChEBI" id="CHEBI:74502"/>
        <dbReference type="EC" id="2.1.1.193"/>
    </reaction>
</comment>
<dbReference type="InterPro" id="IPR046887">
    <property type="entry name" value="RsmE_PUA-like"/>
</dbReference>
<dbReference type="GO" id="GO:0005737">
    <property type="term" value="C:cytoplasm"/>
    <property type="evidence" value="ECO:0007669"/>
    <property type="project" value="UniProtKB-SubCell"/>
</dbReference>
<proteinExistence type="inferred from homology"/>
<keyword evidence="5 12" id="KW-0963">Cytoplasm</keyword>
<evidence type="ECO:0000259" key="13">
    <source>
        <dbReference type="Pfam" id="PF04452"/>
    </source>
</evidence>
<dbReference type="CDD" id="cd18084">
    <property type="entry name" value="RsmE-like"/>
    <property type="match status" value="1"/>
</dbReference>
<evidence type="ECO:0000256" key="5">
    <source>
        <dbReference type="ARBA" id="ARBA00022490"/>
    </source>
</evidence>
<dbReference type="InterPro" id="IPR029028">
    <property type="entry name" value="Alpha/beta_knot_MTases"/>
</dbReference>
<evidence type="ECO:0000256" key="10">
    <source>
        <dbReference type="ARBA" id="ARBA00025699"/>
    </source>
</evidence>
<keyword evidence="8 12" id="KW-0808">Transferase</keyword>
<evidence type="ECO:0000256" key="3">
    <source>
        <dbReference type="ARBA" id="ARBA00012328"/>
    </source>
</evidence>
<comment type="similarity">
    <text evidence="2 12">Belongs to the RNA methyltransferase RsmE family.</text>
</comment>
<dbReference type="AlphaFoldDB" id="A0A368C801"/>
<dbReference type="PANTHER" id="PTHR30027">
    <property type="entry name" value="RIBOSOMAL RNA SMALL SUBUNIT METHYLTRANSFERASE E"/>
    <property type="match status" value="1"/>
</dbReference>
<evidence type="ECO:0000256" key="6">
    <source>
        <dbReference type="ARBA" id="ARBA00022552"/>
    </source>
</evidence>
<dbReference type="GO" id="GO:0070475">
    <property type="term" value="P:rRNA base methylation"/>
    <property type="evidence" value="ECO:0007669"/>
    <property type="project" value="TreeGrafter"/>
</dbReference>
<feature type="domain" description="Ribosomal RNA small subunit methyltransferase E methyltransferase" evidence="13">
    <location>
        <begin position="73"/>
        <end position="235"/>
    </location>
</feature>
<name>A0A368C801_9GAMM</name>
<dbReference type="SUPFAM" id="SSF88697">
    <property type="entry name" value="PUA domain-like"/>
    <property type="match status" value="1"/>
</dbReference>
<keyword evidence="9 12" id="KW-0949">S-adenosyl-L-methionine</keyword>
<dbReference type="EMBL" id="QOPI01000004">
    <property type="protein sequence ID" value="RCL45224.1"/>
    <property type="molecule type" value="Genomic_DNA"/>
</dbReference>
<dbReference type="Gene3D" id="2.40.240.20">
    <property type="entry name" value="Hypothetical PUA domain-like, domain 1"/>
    <property type="match status" value="1"/>
</dbReference>
<keyword evidence="6 12" id="KW-0698">rRNA processing</keyword>
<evidence type="ECO:0000256" key="7">
    <source>
        <dbReference type="ARBA" id="ARBA00022603"/>
    </source>
</evidence>
<sequence>MYLKNLADTASVYELDAMQSSHITKVLRMKEGQEIELFNGSGLSYKARILSSTNKYTRVETLSDSMLVETSSERIIAVVPFIKKENLFFMTQKLTEMGVTDLMYYRPDKLDQSLLKKDLFKLNKKLEDVVIGGCKQSGINFLPSIKCFKDLETCLNDIPIQTSNNFVCFFDLDASAGLAEVDFSDANEYIFITGAESGFSDRERFNMEEKNIAVRSLGKNILRAETAPIAGITLFQSHIGNI</sequence>
<comment type="subcellular location">
    <subcellularLocation>
        <location evidence="1 12">Cytoplasm</location>
    </subcellularLocation>
</comment>
<accession>A0A368C801</accession>
<dbReference type="SUPFAM" id="SSF75217">
    <property type="entry name" value="alpha/beta knot"/>
    <property type="match status" value="1"/>
</dbReference>
<dbReference type="Pfam" id="PF04452">
    <property type="entry name" value="Methyltrans_RNA"/>
    <property type="match status" value="1"/>
</dbReference>
<dbReference type="InterPro" id="IPR046886">
    <property type="entry name" value="RsmE_MTase_dom"/>
</dbReference>
<dbReference type="Proteomes" id="UP000252915">
    <property type="component" value="Unassembled WGS sequence"/>
</dbReference>
<evidence type="ECO:0000256" key="9">
    <source>
        <dbReference type="ARBA" id="ARBA00022691"/>
    </source>
</evidence>
<dbReference type="Pfam" id="PF20260">
    <property type="entry name" value="PUA_4"/>
    <property type="match status" value="1"/>
</dbReference>
<dbReference type="InterPro" id="IPR006700">
    <property type="entry name" value="RsmE"/>
</dbReference>
<dbReference type="PANTHER" id="PTHR30027:SF3">
    <property type="entry name" value="16S RRNA (URACIL(1498)-N(3))-METHYLTRANSFERASE"/>
    <property type="match status" value="1"/>
</dbReference>
<organism evidence="15 16">
    <name type="scientific">SAR86 cluster bacterium</name>
    <dbReference type="NCBI Taxonomy" id="2030880"/>
    <lineage>
        <taxon>Bacteria</taxon>
        <taxon>Pseudomonadati</taxon>
        <taxon>Pseudomonadota</taxon>
        <taxon>Gammaproteobacteria</taxon>
        <taxon>SAR86 cluster</taxon>
    </lineage>
</organism>
<gene>
    <name evidence="15" type="ORF">DBW92_01620</name>
</gene>
<keyword evidence="7 12" id="KW-0489">Methyltransferase</keyword>
<dbReference type="PIRSF" id="PIRSF015601">
    <property type="entry name" value="MTase_slr0722"/>
    <property type="match status" value="1"/>
</dbReference>
<evidence type="ECO:0000256" key="4">
    <source>
        <dbReference type="ARBA" id="ARBA00013673"/>
    </source>
</evidence>
<reference evidence="15 16" key="1">
    <citation type="journal article" date="2018" name="Microbiome">
        <title>Fine metagenomic profile of the Mediterranean stratified and mixed water columns revealed by assembly and recruitment.</title>
        <authorList>
            <person name="Haro-Moreno J.M."/>
            <person name="Lopez-Perez M."/>
            <person name="De La Torre J.R."/>
            <person name="Picazo A."/>
            <person name="Camacho A."/>
            <person name="Rodriguez-Valera F."/>
        </authorList>
    </citation>
    <scope>NUCLEOTIDE SEQUENCE [LARGE SCALE GENOMIC DNA]</scope>
    <source>
        <strain evidence="15">MED-G78</strain>
    </source>
</reference>
<evidence type="ECO:0000256" key="1">
    <source>
        <dbReference type="ARBA" id="ARBA00004496"/>
    </source>
</evidence>
<evidence type="ECO:0000256" key="11">
    <source>
        <dbReference type="ARBA" id="ARBA00047944"/>
    </source>
</evidence>
<dbReference type="InterPro" id="IPR029026">
    <property type="entry name" value="tRNA_m1G_MTases_N"/>
</dbReference>
<dbReference type="GO" id="GO:0070042">
    <property type="term" value="F:rRNA (uridine-N3-)-methyltransferase activity"/>
    <property type="evidence" value="ECO:0007669"/>
    <property type="project" value="TreeGrafter"/>
</dbReference>
<dbReference type="Gene3D" id="3.40.1280.10">
    <property type="match status" value="1"/>
</dbReference>
<dbReference type="InterPro" id="IPR015947">
    <property type="entry name" value="PUA-like_sf"/>
</dbReference>
<evidence type="ECO:0000256" key="2">
    <source>
        <dbReference type="ARBA" id="ARBA00005528"/>
    </source>
</evidence>
<evidence type="ECO:0000313" key="15">
    <source>
        <dbReference type="EMBL" id="RCL45224.1"/>
    </source>
</evidence>
<comment type="function">
    <text evidence="10 12">Specifically methylates the N3 position of the uracil ring of uridine 1498 (m3U1498) in 16S rRNA. Acts on the fully assembled 30S ribosomal subunit.</text>
</comment>
<evidence type="ECO:0000256" key="12">
    <source>
        <dbReference type="PIRNR" id="PIRNR015601"/>
    </source>
</evidence>
<evidence type="ECO:0000313" key="16">
    <source>
        <dbReference type="Proteomes" id="UP000252915"/>
    </source>
</evidence>
<comment type="caution">
    <text evidence="15">The sequence shown here is derived from an EMBL/GenBank/DDBJ whole genome shotgun (WGS) entry which is preliminary data.</text>
</comment>